<proteinExistence type="predicted"/>
<gene>
    <name evidence="1" type="ORF">UT16_C0007G0010</name>
</gene>
<organism evidence="1 2">
    <name type="scientific">Candidatus Azambacteria bacterium GW2011_GWA2_39_10</name>
    <dbReference type="NCBI Taxonomy" id="1618611"/>
    <lineage>
        <taxon>Bacteria</taxon>
        <taxon>Candidatus Azamiibacteriota</taxon>
    </lineage>
</organism>
<dbReference type="SUPFAM" id="SSF52540">
    <property type="entry name" value="P-loop containing nucleoside triphosphate hydrolases"/>
    <property type="match status" value="1"/>
</dbReference>
<evidence type="ECO:0008006" key="3">
    <source>
        <dbReference type="Google" id="ProtNLM"/>
    </source>
</evidence>
<reference evidence="1 2" key="1">
    <citation type="journal article" date="2015" name="Nature">
        <title>rRNA introns, odd ribosomes, and small enigmatic genomes across a large radiation of phyla.</title>
        <authorList>
            <person name="Brown C.T."/>
            <person name="Hug L.A."/>
            <person name="Thomas B.C."/>
            <person name="Sharon I."/>
            <person name="Castelle C.J."/>
            <person name="Singh A."/>
            <person name="Wilkins M.J."/>
            <person name="Williams K.H."/>
            <person name="Banfield J.F."/>
        </authorList>
    </citation>
    <scope>NUCLEOTIDE SEQUENCE [LARGE SCALE GENOMIC DNA]</scope>
</reference>
<name>A0A0G0P3E4_9BACT</name>
<evidence type="ECO:0000313" key="2">
    <source>
        <dbReference type="Proteomes" id="UP000034706"/>
    </source>
</evidence>
<dbReference type="Proteomes" id="UP000034706">
    <property type="component" value="Unassembled WGS sequence"/>
</dbReference>
<protein>
    <recommendedName>
        <fullName evidence="3">TraD/TraG TraM recognition site domain-containing protein</fullName>
    </recommendedName>
</protein>
<evidence type="ECO:0000313" key="1">
    <source>
        <dbReference type="EMBL" id="KKQ92599.1"/>
    </source>
</evidence>
<dbReference type="Gene3D" id="3.40.50.300">
    <property type="entry name" value="P-loop containing nucleotide triphosphate hydrolases"/>
    <property type="match status" value="1"/>
</dbReference>
<sequence>MFQNRAKVFRQKKLLKCSNHFLNGKVLFGRGSSLQKLFLAEHLGPVFEHSMRNAMLTLMADEANPGTLVDIPRIFTDPTFVRQLLIKVTDPLVRDFWEKEMLKMSEQTKSEMIGYLVSKVGRFVENSMMRNIIGQSRSGIDFNDIMNNGKILLVNLSKGRIGEMNSALLGLIITAKLQMAAFRRAEERNEESRRDFYLYMDEFQNFTTDSIATILAEARKYRLNLILNFWLNISNRYLTNPILSTLIIATLMLSYY</sequence>
<dbReference type="InterPro" id="IPR027417">
    <property type="entry name" value="P-loop_NTPase"/>
</dbReference>
<dbReference type="EMBL" id="LBVT01000007">
    <property type="protein sequence ID" value="KKQ92599.1"/>
    <property type="molecule type" value="Genomic_DNA"/>
</dbReference>
<comment type="caution">
    <text evidence="1">The sequence shown here is derived from an EMBL/GenBank/DDBJ whole genome shotgun (WGS) entry which is preliminary data.</text>
</comment>
<dbReference type="AlphaFoldDB" id="A0A0G0P3E4"/>
<accession>A0A0G0P3E4</accession>